<feature type="compositionally biased region" description="Basic and acidic residues" evidence="1">
    <location>
        <begin position="160"/>
        <end position="171"/>
    </location>
</feature>
<feature type="region of interest" description="Disordered" evidence="1">
    <location>
        <begin position="160"/>
        <end position="214"/>
    </location>
</feature>
<sequence length="444" mass="48798">MAKVEFSRREAHRRLSSTTTSPPPEQTPQAGGMVIGRFVVSPASEERRLSEEGHQSEPEVTDTVDNSPNTERTPPAPERVTPLTPTPPHEEHITISSKDINPIPPFCGTNLVKAANKKSPREWLGPEGEALGYHLTIGPHGFYLIFTVLNRFVVSPASEERRLSEEGHQSEPEVTDTVDNSPNTERTPPAPERVTPLTPTPPHEEHITISSKDINPIPPFCGTNLVKAANKKSPREWLGPEGEALGYHLTIGPHGVDWVRRFGMDSTRKASEPEVGTGSGEDLPTRRSTDCIVTPKDLASSSDSDLLRSAPPWATTHTKAKFRFSPEKAEKEGSLSDSSQTMSSQEGDEAAAKSKSDELAAKKTRVKQSLMKRARSVAIFSLKLKERRARDAQAKEAENKAKEKWMQPQNVGGELSCIPIEKLISVDDVAMDLQRRKTNPSSNL</sequence>
<feature type="region of interest" description="Disordered" evidence="1">
    <location>
        <begin position="1"/>
        <end position="101"/>
    </location>
</feature>
<feature type="region of interest" description="Disordered" evidence="1">
    <location>
        <begin position="317"/>
        <end position="367"/>
    </location>
</feature>
<feature type="compositionally biased region" description="Polar residues" evidence="1">
    <location>
        <begin position="177"/>
        <end position="186"/>
    </location>
</feature>
<feature type="region of interest" description="Disordered" evidence="1">
    <location>
        <begin position="268"/>
        <end position="289"/>
    </location>
</feature>
<feature type="compositionally biased region" description="Basic and acidic residues" evidence="1">
    <location>
        <begin position="324"/>
        <end position="334"/>
    </location>
</feature>
<reference evidence="2" key="1">
    <citation type="submission" date="2020-11" db="EMBL/GenBank/DDBJ databases">
        <authorList>
            <person name="Tran Van P."/>
        </authorList>
    </citation>
    <scope>NUCLEOTIDE SEQUENCE</scope>
</reference>
<feature type="compositionally biased region" description="Polar residues" evidence="1">
    <location>
        <begin position="63"/>
        <end position="72"/>
    </location>
</feature>
<name>A0A7R9GRR8_TIMCR</name>
<evidence type="ECO:0000313" key="2">
    <source>
        <dbReference type="EMBL" id="CAD7394276.1"/>
    </source>
</evidence>
<dbReference type="AlphaFoldDB" id="A0A7R9GRR8"/>
<accession>A0A7R9GRR8</accession>
<proteinExistence type="predicted"/>
<gene>
    <name evidence="2" type="ORF">TCEB3V08_LOCUS2203</name>
</gene>
<organism evidence="2">
    <name type="scientific">Timema cristinae</name>
    <name type="common">Walking stick</name>
    <dbReference type="NCBI Taxonomy" id="61476"/>
    <lineage>
        <taxon>Eukaryota</taxon>
        <taxon>Metazoa</taxon>
        <taxon>Ecdysozoa</taxon>
        <taxon>Arthropoda</taxon>
        <taxon>Hexapoda</taxon>
        <taxon>Insecta</taxon>
        <taxon>Pterygota</taxon>
        <taxon>Neoptera</taxon>
        <taxon>Polyneoptera</taxon>
        <taxon>Phasmatodea</taxon>
        <taxon>Timematodea</taxon>
        <taxon>Timematoidea</taxon>
        <taxon>Timematidae</taxon>
        <taxon>Timema</taxon>
    </lineage>
</organism>
<feature type="compositionally biased region" description="Low complexity" evidence="1">
    <location>
        <begin position="335"/>
        <end position="344"/>
    </location>
</feature>
<feature type="compositionally biased region" description="Basic and acidic residues" evidence="1">
    <location>
        <begin position="44"/>
        <end position="57"/>
    </location>
</feature>
<feature type="compositionally biased region" description="Basic and acidic residues" evidence="1">
    <location>
        <begin position="350"/>
        <end position="361"/>
    </location>
</feature>
<dbReference type="EMBL" id="OC316920">
    <property type="protein sequence ID" value="CAD7394276.1"/>
    <property type="molecule type" value="Genomic_DNA"/>
</dbReference>
<protein>
    <submittedName>
        <fullName evidence="2">Uncharacterized protein</fullName>
    </submittedName>
</protein>
<evidence type="ECO:0000256" key="1">
    <source>
        <dbReference type="SAM" id="MobiDB-lite"/>
    </source>
</evidence>